<evidence type="ECO:0000313" key="2">
    <source>
        <dbReference type="EMBL" id="MEG3183871.1"/>
    </source>
</evidence>
<evidence type="ECO:0000313" key="3">
    <source>
        <dbReference type="Proteomes" id="UP001355056"/>
    </source>
</evidence>
<name>A0ABU7YY75_9GAMM</name>
<dbReference type="Proteomes" id="UP001355056">
    <property type="component" value="Unassembled WGS sequence"/>
</dbReference>
<sequence>MNIYKGLLFLDGFRVAPEDADDRPTAAAPAPTPATRRSMPTRAAAAPRWRRTLRGVAAFAGVLPADPHPGGCG</sequence>
<gene>
    <name evidence="2" type="ORF">SNE34_07595</name>
</gene>
<feature type="compositionally biased region" description="Low complexity" evidence="1">
    <location>
        <begin position="25"/>
        <end position="47"/>
    </location>
</feature>
<accession>A0ABU7YY75</accession>
<feature type="region of interest" description="Disordered" evidence="1">
    <location>
        <begin position="18"/>
        <end position="47"/>
    </location>
</feature>
<protein>
    <submittedName>
        <fullName evidence="2">Uncharacterized protein</fullName>
    </submittedName>
</protein>
<keyword evidence="3" id="KW-1185">Reference proteome</keyword>
<proteinExistence type="predicted"/>
<organism evidence="2 3">
    <name type="scientific">Novilysobacter erysipheiresistens</name>
    <dbReference type="NCBI Taxonomy" id="1749332"/>
    <lineage>
        <taxon>Bacteria</taxon>
        <taxon>Pseudomonadati</taxon>
        <taxon>Pseudomonadota</taxon>
        <taxon>Gammaproteobacteria</taxon>
        <taxon>Lysobacterales</taxon>
        <taxon>Lysobacteraceae</taxon>
        <taxon>Novilysobacter</taxon>
    </lineage>
</organism>
<evidence type="ECO:0000256" key="1">
    <source>
        <dbReference type="SAM" id="MobiDB-lite"/>
    </source>
</evidence>
<comment type="caution">
    <text evidence="2">The sequence shown here is derived from an EMBL/GenBank/DDBJ whole genome shotgun (WGS) entry which is preliminary data.</text>
</comment>
<dbReference type="RefSeq" id="WP_332616245.1">
    <property type="nucleotide sequence ID" value="NZ_JAXGFP010000003.1"/>
</dbReference>
<reference evidence="2 3" key="1">
    <citation type="journal article" date="2016" name="Int. J. Syst. Evol. Microbiol.">
        <title>Lysobacter erysipheiresistens sp. nov., an antagonist of powdery mildew, isolated from tobacco-cultivated soil.</title>
        <authorList>
            <person name="Xie B."/>
            <person name="Li T."/>
            <person name="Lin X."/>
            <person name="Wang C.J."/>
            <person name="Chen Y.J."/>
            <person name="Liu W.J."/>
            <person name="Zhao Z.W."/>
        </authorList>
    </citation>
    <scope>NUCLEOTIDE SEQUENCE [LARGE SCALE GENOMIC DNA]</scope>
    <source>
        <strain evidence="2 3">RS-LYSO-3</strain>
    </source>
</reference>
<dbReference type="EMBL" id="JAXGFP010000003">
    <property type="protein sequence ID" value="MEG3183871.1"/>
    <property type="molecule type" value="Genomic_DNA"/>
</dbReference>